<evidence type="ECO:0000256" key="2">
    <source>
        <dbReference type="ARBA" id="ARBA00022840"/>
    </source>
</evidence>
<dbReference type="AlphaFoldDB" id="A0A832I887"/>
<dbReference type="GO" id="GO:0005524">
    <property type="term" value="F:ATP binding"/>
    <property type="evidence" value="ECO:0007669"/>
    <property type="project" value="UniProtKB-KW"/>
</dbReference>
<evidence type="ECO:0000313" key="7">
    <source>
        <dbReference type="EMBL" id="HGZ42417.1"/>
    </source>
</evidence>
<sequence length="367" mass="40656">MSGQVAGRRRLEPQRLPLLVVDDDRERAATVARLFDDHFDPAVVHGIEGAYACLGRGGWAAALVDYDLSPGASGIEFLQILRDLSPRTLRVLYSVYYSGALASDARRLVPTHAVIDARAENFLTRLRDAVLQLVDRSVATDAAAGDDERWFDASPASRAFVERLREAARDEAPVFLWGDHGSGKHFAARLLRRWREEWRRSGAPPSAPNDGGGGLPWTIRVPPLDERRQDIPALAAWALAAWARSTGEPPKRLAPEALDALVERPWTEGVLRLRADLAHAWKHAGRRAEIRLEDLPPAPRDAPSPSQARKFDGQRQALLRQLRAAGSVRRAVRLEGVEHANYVRLMRRLGIIRADTLSPVDDEPTGP</sequence>
<dbReference type="Pfam" id="PF14532">
    <property type="entry name" value="Sigma54_activ_2"/>
    <property type="match status" value="1"/>
</dbReference>
<dbReference type="PROSITE" id="PS50045">
    <property type="entry name" value="SIGMA54_INTERACT_4"/>
    <property type="match status" value="1"/>
</dbReference>
<gene>
    <name evidence="7" type="ORF">ENR23_03140</name>
</gene>
<dbReference type="PROSITE" id="PS50110">
    <property type="entry name" value="RESPONSE_REGULATORY"/>
    <property type="match status" value="1"/>
</dbReference>
<accession>A0A832I887</accession>
<dbReference type="PANTHER" id="PTHR32071">
    <property type="entry name" value="TRANSCRIPTIONAL REGULATORY PROTEIN"/>
    <property type="match status" value="1"/>
</dbReference>
<dbReference type="InterPro" id="IPR058031">
    <property type="entry name" value="AAA_lid_NorR"/>
</dbReference>
<dbReference type="InterPro" id="IPR002078">
    <property type="entry name" value="Sigma_54_int"/>
</dbReference>
<dbReference type="Gene3D" id="3.40.50.2300">
    <property type="match status" value="1"/>
</dbReference>
<dbReference type="GO" id="GO:0000160">
    <property type="term" value="P:phosphorelay signal transduction system"/>
    <property type="evidence" value="ECO:0007669"/>
    <property type="project" value="InterPro"/>
</dbReference>
<dbReference type="SUPFAM" id="SSF52172">
    <property type="entry name" value="CheY-like"/>
    <property type="match status" value="1"/>
</dbReference>
<evidence type="ECO:0000259" key="6">
    <source>
        <dbReference type="PROSITE" id="PS50110"/>
    </source>
</evidence>
<dbReference type="InterPro" id="IPR011006">
    <property type="entry name" value="CheY-like_superfamily"/>
</dbReference>
<feature type="modified residue" description="4-aspartylphosphate" evidence="3">
    <location>
        <position position="65"/>
    </location>
</feature>
<dbReference type="InterPro" id="IPR001789">
    <property type="entry name" value="Sig_transdc_resp-reg_receiver"/>
</dbReference>
<reference evidence="7" key="1">
    <citation type="journal article" date="2020" name="mSystems">
        <title>Genome- and Community-Level Interaction Insights into Carbon Utilization and Element Cycling Functions of Hydrothermarchaeota in Hydrothermal Sediment.</title>
        <authorList>
            <person name="Zhou Z."/>
            <person name="Liu Y."/>
            <person name="Xu W."/>
            <person name="Pan J."/>
            <person name="Luo Z.H."/>
            <person name="Li M."/>
        </authorList>
    </citation>
    <scope>NUCLEOTIDE SEQUENCE [LARGE SCALE GENOMIC DNA]</scope>
    <source>
        <strain evidence="7">SpSt-381</strain>
    </source>
</reference>
<evidence type="ECO:0000256" key="1">
    <source>
        <dbReference type="ARBA" id="ARBA00022741"/>
    </source>
</evidence>
<evidence type="ECO:0000259" key="5">
    <source>
        <dbReference type="PROSITE" id="PS50045"/>
    </source>
</evidence>
<dbReference type="GO" id="GO:0006355">
    <property type="term" value="P:regulation of DNA-templated transcription"/>
    <property type="evidence" value="ECO:0007669"/>
    <property type="project" value="InterPro"/>
</dbReference>
<keyword evidence="3" id="KW-0597">Phosphoprotein</keyword>
<feature type="region of interest" description="Disordered" evidence="4">
    <location>
        <begin position="293"/>
        <end position="313"/>
    </location>
</feature>
<keyword evidence="2" id="KW-0067">ATP-binding</keyword>
<comment type="caution">
    <text evidence="7">The sequence shown here is derived from an EMBL/GenBank/DDBJ whole genome shotgun (WGS) entry which is preliminary data.</text>
</comment>
<evidence type="ECO:0008006" key="8">
    <source>
        <dbReference type="Google" id="ProtNLM"/>
    </source>
</evidence>
<name>A0A832I887_UNCEI</name>
<feature type="domain" description="Sigma-54 factor interaction" evidence="5">
    <location>
        <begin position="218"/>
        <end position="274"/>
    </location>
</feature>
<evidence type="ECO:0000256" key="3">
    <source>
        <dbReference type="PROSITE-ProRule" id="PRU00169"/>
    </source>
</evidence>
<keyword evidence="1" id="KW-0547">Nucleotide-binding</keyword>
<evidence type="ECO:0000256" key="4">
    <source>
        <dbReference type="SAM" id="MobiDB-lite"/>
    </source>
</evidence>
<organism evidence="7">
    <name type="scientific">Eiseniibacteriota bacterium</name>
    <dbReference type="NCBI Taxonomy" id="2212470"/>
    <lineage>
        <taxon>Bacteria</taxon>
        <taxon>Candidatus Eiseniibacteriota</taxon>
    </lineage>
</organism>
<dbReference type="EMBL" id="DSQF01000004">
    <property type="protein sequence ID" value="HGZ42417.1"/>
    <property type="molecule type" value="Genomic_DNA"/>
</dbReference>
<protein>
    <recommendedName>
        <fullName evidence="8">Response regulator</fullName>
    </recommendedName>
</protein>
<feature type="domain" description="Response regulatory" evidence="6">
    <location>
        <begin position="17"/>
        <end position="135"/>
    </location>
</feature>
<dbReference type="Pfam" id="PF25601">
    <property type="entry name" value="AAA_lid_14"/>
    <property type="match status" value="1"/>
</dbReference>
<dbReference type="Gene3D" id="1.10.8.60">
    <property type="match status" value="1"/>
</dbReference>
<proteinExistence type="predicted"/>